<feature type="compositionally biased region" description="Acidic residues" evidence="3">
    <location>
        <begin position="417"/>
        <end position="427"/>
    </location>
</feature>
<dbReference type="Proteomes" id="UP000494165">
    <property type="component" value="Unassembled WGS sequence"/>
</dbReference>
<dbReference type="GO" id="GO:0005737">
    <property type="term" value="C:cytoplasm"/>
    <property type="evidence" value="ECO:0007669"/>
    <property type="project" value="TreeGrafter"/>
</dbReference>
<accession>A0A8S1CKR8</accession>
<dbReference type="SMART" id="SM00320">
    <property type="entry name" value="WD40"/>
    <property type="match status" value="7"/>
</dbReference>
<evidence type="ECO:0000256" key="3">
    <source>
        <dbReference type="SAM" id="MobiDB-lite"/>
    </source>
</evidence>
<dbReference type="EMBL" id="CADEPI010000022">
    <property type="protein sequence ID" value="CAB3365843.1"/>
    <property type="molecule type" value="Genomic_DNA"/>
</dbReference>
<keyword evidence="1" id="KW-0853">WD repeat</keyword>
<dbReference type="PANTHER" id="PTHR15574">
    <property type="entry name" value="WD REPEAT DOMAIN-CONTAINING FAMILY"/>
    <property type="match status" value="1"/>
</dbReference>
<evidence type="ECO:0000256" key="1">
    <source>
        <dbReference type="ARBA" id="ARBA00022574"/>
    </source>
</evidence>
<evidence type="ECO:0000313" key="4">
    <source>
        <dbReference type="EMBL" id="CAB3365843.1"/>
    </source>
</evidence>
<keyword evidence="2" id="KW-0677">Repeat</keyword>
<dbReference type="Gene3D" id="2.130.10.10">
    <property type="entry name" value="YVTN repeat-like/Quinoprotein amine dehydrogenase"/>
    <property type="match status" value="2"/>
</dbReference>
<dbReference type="InterPro" id="IPR015943">
    <property type="entry name" value="WD40/YVTN_repeat-like_dom_sf"/>
</dbReference>
<evidence type="ECO:0000256" key="2">
    <source>
        <dbReference type="ARBA" id="ARBA00022737"/>
    </source>
</evidence>
<dbReference type="GO" id="GO:0080008">
    <property type="term" value="C:Cul4-RING E3 ubiquitin ligase complex"/>
    <property type="evidence" value="ECO:0007669"/>
    <property type="project" value="TreeGrafter"/>
</dbReference>
<dbReference type="Pfam" id="PF00400">
    <property type="entry name" value="WD40"/>
    <property type="match status" value="3"/>
</dbReference>
<dbReference type="SUPFAM" id="SSF50978">
    <property type="entry name" value="WD40 repeat-like"/>
    <property type="match status" value="1"/>
</dbReference>
<feature type="compositionally biased region" description="Polar residues" evidence="3">
    <location>
        <begin position="382"/>
        <end position="391"/>
    </location>
</feature>
<sequence>MSKMTSKNFFRNVRDLPYSQGHRDRANMYTSCKDSKDLLQRMQLSKALAVHEGCVNTLCWNSRGDCILSGSDDQRLVITDCFTHKIVAEQKTVHKANIFSAKYLAENDDSVVVSCSGEGLILVTDMTRKDMGQRSIFKCHYGTTYNVQTVPGDSNTFLSCGEDGTVRFFDLRQRSNCLQSSCNEDVIVSWEGAVTTMAVNQMRPFQLAIGCSDSTVRLFDRRMLVTKSAGGKPEEHFRKSALCAFTAPDLENSLYRVTSLKFSPNGEDILVSYSADYLYLFNVNEIACNALDTSSSSSTRKLNSKSAPPIKRLRLRGDWSDTGPNARPESEEQISQVRPTLQATLMQRMTDVLARMLNDPATRLALGGVSDNQRADRPVAAASQSEENAISDSAPVRESSSPLPSSSSAGPTMSDDRDSDDLIDSDEEKVVNDDVGLHLSRTDVMTPCARQKYVGHRNARTMIKEASFWGDNYVMSGSDCGHVFVWDKNTAELVMLMEADKHVVNSLQPHPYLPLLATSGIDHDIKLWAPMAETPYFDILDADRLMVRNKIMLQETRDTITVPASFMIRMLACLNQIRRGSRPLARQRRQASADLS</sequence>
<comment type="caution">
    <text evidence="4">The sequence shown here is derived from an EMBL/GenBank/DDBJ whole genome shotgun (WGS) entry which is preliminary data.</text>
</comment>
<feature type="region of interest" description="Disordered" evidence="3">
    <location>
        <begin position="368"/>
        <end position="429"/>
    </location>
</feature>
<dbReference type="InterPro" id="IPR036322">
    <property type="entry name" value="WD40_repeat_dom_sf"/>
</dbReference>
<dbReference type="OrthoDB" id="4869960at2759"/>
<reference evidence="4 5" key="1">
    <citation type="submission" date="2020-04" db="EMBL/GenBank/DDBJ databases">
        <authorList>
            <person name="Alioto T."/>
            <person name="Alioto T."/>
            <person name="Gomez Garrido J."/>
        </authorList>
    </citation>
    <scope>NUCLEOTIDE SEQUENCE [LARGE SCALE GENOMIC DNA]</scope>
</reference>
<dbReference type="PANTHER" id="PTHR15574:SF39">
    <property type="entry name" value="DDB1- AND CUL4-ASSOCIATED FACTOR 6"/>
    <property type="match status" value="1"/>
</dbReference>
<evidence type="ECO:0000313" key="5">
    <source>
        <dbReference type="Proteomes" id="UP000494165"/>
    </source>
</evidence>
<feature type="compositionally biased region" description="Low complexity" evidence="3">
    <location>
        <begin position="399"/>
        <end position="408"/>
    </location>
</feature>
<proteinExistence type="predicted"/>
<dbReference type="InterPro" id="IPR045151">
    <property type="entry name" value="DCAF8"/>
</dbReference>
<dbReference type="GO" id="GO:0045944">
    <property type="term" value="P:positive regulation of transcription by RNA polymerase II"/>
    <property type="evidence" value="ECO:0007669"/>
    <property type="project" value="TreeGrafter"/>
</dbReference>
<dbReference type="InterPro" id="IPR001680">
    <property type="entry name" value="WD40_rpt"/>
</dbReference>
<name>A0A8S1CKR8_9INSE</name>
<organism evidence="4 5">
    <name type="scientific">Cloeon dipterum</name>
    <dbReference type="NCBI Taxonomy" id="197152"/>
    <lineage>
        <taxon>Eukaryota</taxon>
        <taxon>Metazoa</taxon>
        <taxon>Ecdysozoa</taxon>
        <taxon>Arthropoda</taxon>
        <taxon>Hexapoda</taxon>
        <taxon>Insecta</taxon>
        <taxon>Pterygota</taxon>
        <taxon>Palaeoptera</taxon>
        <taxon>Ephemeroptera</taxon>
        <taxon>Pisciforma</taxon>
        <taxon>Baetidae</taxon>
        <taxon>Cloeon</taxon>
    </lineage>
</organism>
<keyword evidence="5" id="KW-1185">Reference proteome</keyword>
<dbReference type="AlphaFoldDB" id="A0A8S1CKR8"/>
<feature type="region of interest" description="Disordered" evidence="3">
    <location>
        <begin position="294"/>
        <end position="337"/>
    </location>
</feature>
<gene>
    <name evidence="4" type="ORF">CLODIP_2_CD06567</name>
</gene>
<protein>
    <submittedName>
        <fullName evidence="4">Uncharacterized protein</fullName>
    </submittedName>
</protein>
<feature type="compositionally biased region" description="Low complexity" evidence="3">
    <location>
        <begin position="294"/>
        <end position="307"/>
    </location>
</feature>